<dbReference type="EMBL" id="SJTH01000025">
    <property type="protein sequence ID" value="TCJ02894.1"/>
    <property type="molecule type" value="Genomic_DNA"/>
</dbReference>
<dbReference type="Proteomes" id="UP000293846">
    <property type="component" value="Unassembled WGS sequence"/>
</dbReference>
<accession>A0A4R1ASC7</accession>
<proteinExistence type="predicted"/>
<keyword evidence="2" id="KW-1185">Reference proteome</keyword>
<protein>
    <submittedName>
        <fullName evidence="1">Uncharacterized protein</fullName>
    </submittedName>
</protein>
<evidence type="ECO:0000313" key="1">
    <source>
        <dbReference type="EMBL" id="TCJ02894.1"/>
    </source>
</evidence>
<sequence>MKQISHLNEQIRQEIMDIESECEYLGQKMEDVFKEDFHELKEQIVIELIREVKGRPASREDIFNENYESYLEVGVEKDDIYFPNAYIPVWKCKREMFHSIGLLMSDNLNVLEKKLSNIITEMHEDHMKDRDS</sequence>
<dbReference type="RefSeq" id="WP_057764123.1">
    <property type="nucleotide sequence ID" value="NZ_CP183326.1"/>
</dbReference>
<name>A0A4R1ASC7_9BACI</name>
<dbReference type="OrthoDB" id="2871148at2"/>
<organism evidence="1 2">
    <name type="scientific">Cytobacillus praedii</name>
    <dbReference type="NCBI Taxonomy" id="1742358"/>
    <lineage>
        <taxon>Bacteria</taxon>
        <taxon>Bacillati</taxon>
        <taxon>Bacillota</taxon>
        <taxon>Bacilli</taxon>
        <taxon>Bacillales</taxon>
        <taxon>Bacillaceae</taxon>
        <taxon>Cytobacillus</taxon>
    </lineage>
</organism>
<gene>
    <name evidence="1" type="ORF">E0Y62_17380</name>
</gene>
<comment type="caution">
    <text evidence="1">The sequence shown here is derived from an EMBL/GenBank/DDBJ whole genome shotgun (WGS) entry which is preliminary data.</text>
</comment>
<dbReference type="AlphaFoldDB" id="A0A4R1ASC7"/>
<evidence type="ECO:0000313" key="2">
    <source>
        <dbReference type="Proteomes" id="UP000293846"/>
    </source>
</evidence>
<reference evidence="1 2" key="1">
    <citation type="submission" date="2019-03" db="EMBL/GenBank/DDBJ databases">
        <authorList>
            <person name="Jensen L."/>
            <person name="Storgaard J."/>
            <person name="Sulaj E."/>
            <person name="Schramm A."/>
            <person name="Marshall I.P.G."/>
        </authorList>
    </citation>
    <scope>NUCLEOTIDE SEQUENCE [LARGE SCALE GENOMIC DNA]</scope>
    <source>
        <strain evidence="1 2">2017H2G3</strain>
    </source>
</reference>
<dbReference type="STRING" id="1742358.GCA_001439605_04915"/>